<evidence type="ECO:0000256" key="1">
    <source>
        <dbReference type="SAM" id="Phobius"/>
    </source>
</evidence>
<dbReference type="EMBL" id="JACJVO010000040">
    <property type="protein sequence ID" value="MBB6735042.1"/>
    <property type="molecule type" value="Genomic_DNA"/>
</dbReference>
<sequence>MAEKKAVKSFLWGALAGAVTGAVAGLLFAPKKGSELRKDIADTAHTVGEKTAEIGRKAGATASSLARRSGDWAEGIRSRFGKRDKAEIASIADDGSAEDAADDQ</sequence>
<accession>A0A7X0SRZ1</accession>
<dbReference type="Pfam" id="PF12732">
    <property type="entry name" value="YtxH"/>
    <property type="match status" value="1"/>
</dbReference>
<keyword evidence="1" id="KW-0812">Transmembrane</keyword>
<name>A0A7X0SRZ1_9BACL</name>
<evidence type="ECO:0000313" key="2">
    <source>
        <dbReference type="EMBL" id="MBB6735042.1"/>
    </source>
</evidence>
<keyword evidence="1" id="KW-0472">Membrane</keyword>
<dbReference type="InterPro" id="IPR052928">
    <property type="entry name" value="Desiccation-related_membrane"/>
</dbReference>
<proteinExistence type="predicted"/>
<dbReference type="Proteomes" id="UP000564644">
    <property type="component" value="Unassembled WGS sequence"/>
</dbReference>
<dbReference type="AlphaFoldDB" id="A0A7X0SRZ1"/>
<feature type="transmembrane region" description="Helical" evidence="1">
    <location>
        <begin position="12"/>
        <end position="29"/>
    </location>
</feature>
<organism evidence="2 3">
    <name type="scientific">Cohnella zeiphila</name>
    <dbReference type="NCBI Taxonomy" id="2761120"/>
    <lineage>
        <taxon>Bacteria</taxon>
        <taxon>Bacillati</taxon>
        <taxon>Bacillota</taxon>
        <taxon>Bacilli</taxon>
        <taxon>Bacillales</taxon>
        <taxon>Paenibacillaceae</taxon>
        <taxon>Cohnella</taxon>
    </lineage>
</organism>
<dbReference type="InterPro" id="IPR024623">
    <property type="entry name" value="YtxH"/>
</dbReference>
<comment type="caution">
    <text evidence="2">The sequence shown here is derived from an EMBL/GenBank/DDBJ whole genome shotgun (WGS) entry which is preliminary data.</text>
</comment>
<keyword evidence="3" id="KW-1185">Reference proteome</keyword>
<reference evidence="2 3" key="1">
    <citation type="submission" date="2020-08" db="EMBL/GenBank/DDBJ databases">
        <title>Cohnella phylogeny.</title>
        <authorList>
            <person name="Dunlap C."/>
        </authorList>
    </citation>
    <scope>NUCLEOTIDE SEQUENCE [LARGE SCALE GENOMIC DNA]</scope>
    <source>
        <strain evidence="2 3">CBP 2801</strain>
    </source>
</reference>
<gene>
    <name evidence="2" type="ORF">H7C18_29425</name>
</gene>
<dbReference type="PANTHER" id="PTHR35792">
    <property type="entry name" value="GENERAL STRESS PROTEIN"/>
    <property type="match status" value="1"/>
</dbReference>
<dbReference type="PANTHER" id="PTHR35792:SF1">
    <property type="entry name" value="SLL0268 PROTEIN"/>
    <property type="match status" value="1"/>
</dbReference>
<dbReference type="RefSeq" id="WP_185132697.1">
    <property type="nucleotide sequence ID" value="NZ_JACJVO010000040.1"/>
</dbReference>
<evidence type="ECO:0000313" key="3">
    <source>
        <dbReference type="Proteomes" id="UP000564644"/>
    </source>
</evidence>
<keyword evidence="1" id="KW-1133">Transmembrane helix</keyword>
<protein>
    <submittedName>
        <fullName evidence="2">YtxH domain-containing protein</fullName>
    </submittedName>
</protein>